<dbReference type="EMBL" id="KV426235">
    <property type="protein sequence ID" value="KZV84205.1"/>
    <property type="molecule type" value="Genomic_DNA"/>
</dbReference>
<dbReference type="AlphaFoldDB" id="A0A165DC44"/>
<protein>
    <submittedName>
        <fullName evidence="2">Uncharacterized protein</fullName>
    </submittedName>
</protein>
<dbReference type="Proteomes" id="UP000077266">
    <property type="component" value="Unassembled WGS sequence"/>
</dbReference>
<feature type="compositionally biased region" description="Polar residues" evidence="1">
    <location>
        <begin position="710"/>
        <end position="719"/>
    </location>
</feature>
<sequence>MAQFTDFDAYREGYFADPTANGPTAHPPGSAQRLAIDGQPSPQDAGRFDVFSFNQSALGNGAFDGLISNSAGVSATGYIPGAEDMQNLAQLGFGSDLPSQRRPTHDPNVSQYAHMQTNMQTGRDRSWSASSRVSMASAAGDQRTTLFPEVPPGMYPSTFPNVSTAMEETAKRSQYGSTNAFMPPQREPSHFQNPNATHVYLAQPPRSTRSFSIPAMQRQTLSPQVAARGPEGSTPHGQFAVEPSSSYTRPKKRHVEEESNGPEHGVSGRHERGSVEASTKRQRRGSTRRIDGLQATEQKTKNPFAMNPFAQGHQHGAATALDQYLSTRILLAPLPELDAWGGGPEQQQFAQQPTAHSLPASKKGSRRNLTAKMRQDLARMKAARNTRLEARAPAAYDEHGPIDTSTASSDTGYAAGQANELVARASSELANPASTYPAQAAPGDWGERAMNEAYGLVSAPGPYLQDSAPANELLATPSFEQASRREYDAAIFPDLPMGLAPVNAIQGQNPSTRNGDWEAWHHHSGDPSSVDAFVNHPTGGGHATSDWLAFSNALAADSSASIRASAPGPEEFFGRVELVPPPTGALPSSSYGTGGSTGQYDGILHERPGAFAAPSPLNGAEHARQGTGCPSRCQSCHGAPSAGHSHAFLDDHSSPDEDVSPVAETSKAGAKRASTSRPSARGNNKTGTAKRGRQADTAAGPSASKSSGSRVQQDNKFTPTNPPRPLEHLPEIVLGETPCPFCVDYMIRTKHKNSPLPSMCQARDHFFGHNNNAPCPAFVFWCVSWPIDGDPVGIPIIGEIIVTHWPDEVAGTKEKDWFTYRMWGARTLLRPELIKWWKGLSDEEKDEILGKGKGE</sequence>
<evidence type="ECO:0000313" key="3">
    <source>
        <dbReference type="Proteomes" id="UP000077266"/>
    </source>
</evidence>
<feature type="compositionally biased region" description="Polar residues" evidence="1">
    <location>
        <begin position="345"/>
        <end position="355"/>
    </location>
</feature>
<proteinExistence type="predicted"/>
<gene>
    <name evidence="2" type="ORF">EXIGLDRAFT_753993</name>
</gene>
<reference evidence="2 3" key="1">
    <citation type="journal article" date="2016" name="Mol. Biol. Evol.">
        <title>Comparative Genomics of Early-Diverging Mushroom-Forming Fungi Provides Insights into the Origins of Lignocellulose Decay Capabilities.</title>
        <authorList>
            <person name="Nagy L.G."/>
            <person name="Riley R."/>
            <person name="Tritt A."/>
            <person name="Adam C."/>
            <person name="Daum C."/>
            <person name="Floudas D."/>
            <person name="Sun H."/>
            <person name="Yadav J.S."/>
            <person name="Pangilinan J."/>
            <person name="Larsson K.H."/>
            <person name="Matsuura K."/>
            <person name="Barry K."/>
            <person name="Labutti K."/>
            <person name="Kuo R."/>
            <person name="Ohm R.A."/>
            <person name="Bhattacharya S.S."/>
            <person name="Shirouzu T."/>
            <person name="Yoshinaga Y."/>
            <person name="Martin F.M."/>
            <person name="Grigoriev I.V."/>
            <person name="Hibbett D.S."/>
        </authorList>
    </citation>
    <scope>NUCLEOTIDE SEQUENCE [LARGE SCALE GENOMIC DNA]</scope>
    <source>
        <strain evidence="2 3">HHB12029</strain>
    </source>
</reference>
<evidence type="ECO:0000313" key="2">
    <source>
        <dbReference type="EMBL" id="KZV84205.1"/>
    </source>
</evidence>
<keyword evidence="3" id="KW-1185">Reference proteome</keyword>
<dbReference type="InParanoid" id="A0A165DC44"/>
<evidence type="ECO:0000256" key="1">
    <source>
        <dbReference type="SAM" id="MobiDB-lite"/>
    </source>
</evidence>
<name>A0A165DC44_EXIGL</name>
<accession>A0A165DC44</accession>
<feature type="region of interest" description="Disordered" evidence="1">
    <location>
        <begin position="218"/>
        <end position="301"/>
    </location>
</feature>
<feature type="compositionally biased region" description="Low complexity" evidence="1">
    <location>
        <begin position="698"/>
        <end position="709"/>
    </location>
</feature>
<feature type="compositionally biased region" description="Polar residues" evidence="1">
    <location>
        <begin position="673"/>
        <end position="687"/>
    </location>
</feature>
<organism evidence="2 3">
    <name type="scientific">Exidia glandulosa HHB12029</name>
    <dbReference type="NCBI Taxonomy" id="1314781"/>
    <lineage>
        <taxon>Eukaryota</taxon>
        <taxon>Fungi</taxon>
        <taxon>Dikarya</taxon>
        <taxon>Basidiomycota</taxon>
        <taxon>Agaricomycotina</taxon>
        <taxon>Agaricomycetes</taxon>
        <taxon>Auriculariales</taxon>
        <taxon>Exidiaceae</taxon>
        <taxon>Exidia</taxon>
    </lineage>
</organism>
<feature type="region of interest" description="Disordered" evidence="1">
    <location>
        <begin position="341"/>
        <end position="368"/>
    </location>
</feature>
<feature type="region of interest" description="Disordered" evidence="1">
    <location>
        <begin position="576"/>
        <end position="729"/>
    </location>
</feature>